<proteinExistence type="predicted"/>
<name>A0A8J8T0H3_HALGN</name>
<protein>
    <recommendedName>
        <fullName evidence="3">Transmembrane protein</fullName>
    </recommendedName>
</protein>
<evidence type="ECO:0000313" key="1">
    <source>
        <dbReference type="EMBL" id="TNV77644.1"/>
    </source>
</evidence>
<reference evidence="1" key="1">
    <citation type="submission" date="2019-06" db="EMBL/GenBank/DDBJ databases">
        <authorList>
            <person name="Zheng W."/>
        </authorList>
    </citation>
    <scope>NUCLEOTIDE SEQUENCE</scope>
    <source>
        <strain evidence="1">QDHG01</strain>
    </source>
</reference>
<dbReference type="Proteomes" id="UP000785679">
    <property type="component" value="Unassembled WGS sequence"/>
</dbReference>
<accession>A0A8J8T0H3</accession>
<comment type="caution">
    <text evidence="1">The sequence shown here is derived from an EMBL/GenBank/DDBJ whole genome shotgun (WGS) entry which is preliminary data.</text>
</comment>
<sequence>MGQSICRAPVCLHILDQGKAIQVITNIVIPFIKICLAQGHQCEDFEIYSLSFTCTVIQFFKFAYQVRTLTFLRLTIEFTNNCSIEATASHLKLPWVLIGLQAYFIILSSEQQSTVLTVQICQLKYFAFILAYRLIIPCQILVQFQLSVRIFYYYFNSFEQ</sequence>
<organism evidence="1 2">
    <name type="scientific">Halteria grandinella</name>
    <dbReference type="NCBI Taxonomy" id="5974"/>
    <lineage>
        <taxon>Eukaryota</taxon>
        <taxon>Sar</taxon>
        <taxon>Alveolata</taxon>
        <taxon>Ciliophora</taxon>
        <taxon>Intramacronucleata</taxon>
        <taxon>Spirotrichea</taxon>
        <taxon>Stichotrichia</taxon>
        <taxon>Sporadotrichida</taxon>
        <taxon>Halteriidae</taxon>
        <taxon>Halteria</taxon>
    </lineage>
</organism>
<keyword evidence="2" id="KW-1185">Reference proteome</keyword>
<gene>
    <name evidence="1" type="ORF">FGO68_gene12083</name>
</gene>
<dbReference type="AlphaFoldDB" id="A0A8J8T0H3"/>
<evidence type="ECO:0000313" key="2">
    <source>
        <dbReference type="Proteomes" id="UP000785679"/>
    </source>
</evidence>
<dbReference type="EMBL" id="RRYP01011574">
    <property type="protein sequence ID" value="TNV77644.1"/>
    <property type="molecule type" value="Genomic_DNA"/>
</dbReference>
<evidence type="ECO:0008006" key="3">
    <source>
        <dbReference type="Google" id="ProtNLM"/>
    </source>
</evidence>